<evidence type="ECO:0000313" key="2">
    <source>
        <dbReference type="Proteomes" id="UP000694845"/>
    </source>
</evidence>
<feature type="region of interest" description="Disordered" evidence="1">
    <location>
        <begin position="1"/>
        <end position="35"/>
    </location>
</feature>
<dbReference type="RefSeq" id="XP_022100216.1">
    <property type="nucleotide sequence ID" value="XM_022244524.1"/>
</dbReference>
<feature type="region of interest" description="Disordered" evidence="1">
    <location>
        <begin position="535"/>
        <end position="558"/>
    </location>
</feature>
<sequence length="750" mass="81366">MWHSPSKSATSTRDHRHTTTSASAQKGKTTAKSKVEVWEPLRGWEDDVNAGQDIETIDIDSWSKKNKRKKDAAKVATEGMEVYLCWASNHCSEITDYEEFVNASLTADLKPAENAPSEELSPAVKQPKSKSKPTVPNKIKSTPKNKGVWKEGTRGSTEPKSSGDDSRTYDAESEASGSSMVGRPISTAYTASENSVCGSNEGPVIDGDGNGNMEAVGGSARQVGVTRSAPVSRVQDKSEQKSRKIASAKSTDDTAKRSTQMRRVAIRNSAAKSSLDMKRLTLDMPPSPPNARLSNPSSPRRDEPNNNPGQARSEVDKAAVLRLLEERLKRSNASNRLNFDLPNSGSMSVGDLLSSSPRIVHRVGPAGDNERDPNVYAALTGDITLTDQKDTISPWSQADSAIGSSENPHRPAGMIPNGARTKEASKSILPSVSTGTSVISAAPPLDSTSTGDSVMMRQESPAVSGDGLSTVSAAAADDARLLKHQQRILDLVKRTATLWDHDAGVIPWKKPLRCAITRCDRDVAELPRANIPQTEKRTKGRADHGEQRLTRTKPPSVRSRQIERIASVVLGRKLADNSKPALHRGPPGFRPAGKTPLQRAVESAHKKMHGQHYYLFTHTSSSQQSADLKNLPRYTSTGQPVSGHRERASSGRSNQSERSINNAYVWKEHLESQIKQQRTTPALSGSNTGGNSHQQTNPCTNQSSPATSVPLTLMPSQTFNRRKLSYTFSWENGQPRLQTSSQWSTGMATP</sequence>
<feature type="compositionally biased region" description="Polar residues" evidence="1">
    <location>
        <begin position="673"/>
        <end position="711"/>
    </location>
</feature>
<dbReference type="AlphaFoldDB" id="A0A8B7ZAE4"/>
<protein>
    <submittedName>
        <fullName evidence="3">Uncharacterized protein LOC110984380 isoform X1</fullName>
    </submittedName>
</protein>
<accession>A0A8B7ZAE4</accession>
<evidence type="ECO:0000313" key="3">
    <source>
        <dbReference type="RefSeq" id="XP_022100216.1"/>
    </source>
</evidence>
<organism evidence="2 3">
    <name type="scientific">Acanthaster planci</name>
    <name type="common">Crown-of-thorns starfish</name>
    <dbReference type="NCBI Taxonomy" id="133434"/>
    <lineage>
        <taxon>Eukaryota</taxon>
        <taxon>Metazoa</taxon>
        <taxon>Echinodermata</taxon>
        <taxon>Eleutherozoa</taxon>
        <taxon>Asterozoa</taxon>
        <taxon>Asteroidea</taxon>
        <taxon>Valvatacea</taxon>
        <taxon>Valvatida</taxon>
        <taxon>Acanthasteridae</taxon>
        <taxon>Acanthaster</taxon>
    </lineage>
</organism>
<feature type="region of interest" description="Disordered" evidence="1">
    <location>
        <begin position="620"/>
        <end position="658"/>
    </location>
</feature>
<gene>
    <name evidence="3" type="primary">LOC110984380</name>
</gene>
<feature type="compositionally biased region" description="Polar residues" evidence="1">
    <location>
        <begin position="620"/>
        <end position="640"/>
    </location>
</feature>
<reference evidence="3" key="1">
    <citation type="submission" date="2025-08" db="UniProtKB">
        <authorList>
            <consortium name="RefSeq"/>
        </authorList>
    </citation>
    <scope>IDENTIFICATION</scope>
</reference>
<name>A0A8B7ZAE4_ACAPL</name>
<feature type="region of interest" description="Disordered" evidence="1">
    <location>
        <begin position="672"/>
        <end position="711"/>
    </location>
</feature>
<proteinExistence type="predicted"/>
<feature type="region of interest" description="Disordered" evidence="1">
    <location>
        <begin position="729"/>
        <end position="750"/>
    </location>
</feature>
<dbReference type="Proteomes" id="UP000694845">
    <property type="component" value="Unplaced"/>
</dbReference>
<feature type="compositionally biased region" description="Basic and acidic residues" evidence="1">
    <location>
        <begin position="535"/>
        <end position="549"/>
    </location>
</feature>
<dbReference type="KEGG" id="aplc:110984380"/>
<dbReference type="OrthoDB" id="10069716at2759"/>
<evidence type="ECO:0000256" key="1">
    <source>
        <dbReference type="SAM" id="MobiDB-lite"/>
    </source>
</evidence>
<feature type="compositionally biased region" description="Polar residues" evidence="1">
    <location>
        <begin position="187"/>
        <end position="198"/>
    </location>
</feature>
<feature type="region of interest" description="Disordered" evidence="1">
    <location>
        <begin position="112"/>
        <end position="315"/>
    </location>
</feature>
<keyword evidence="2" id="KW-1185">Reference proteome</keyword>
<dbReference type="GeneID" id="110984380"/>
<feature type="compositionally biased region" description="Basic and acidic residues" evidence="1">
    <location>
        <begin position="161"/>
        <end position="170"/>
    </location>
</feature>